<evidence type="ECO:0000313" key="1">
    <source>
        <dbReference type="EMBL" id="KAI0039170.1"/>
    </source>
</evidence>
<evidence type="ECO:0000313" key="2">
    <source>
        <dbReference type="Proteomes" id="UP000814033"/>
    </source>
</evidence>
<keyword evidence="2" id="KW-1185">Reference proteome</keyword>
<name>A0ACB8R5G3_9AGAM</name>
<sequence>MPNTLSHIILAVEVEPLGLVTIEVFVAPNGKLRVSTDSDPGASSYSPDQPAGGPPVVRTVNVALKVAEHANDKSVVKLQEVVALVQGVASVLQASRPNGDD</sequence>
<reference evidence="1" key="1">
    <citation type="submission" date="2021-02" db="EMBL/GenBank/DDBJ databases">
        <authorList>
            <consortium name="DOE Joint Genome Institute"/>
            <person name="Ahrendt S."/>
            <person name="Looney B.P."/>
            <person name="Miyauchi S."/>
            <person name="Morin E."/>
            <person name="Drula E."/>
            <person name="Courty P.E."/>
            <person name="Chicoki N."/>
            <person name="Fauchery L."/>
            <person name="Kohler A."/>
            <person name="Kuo A."/>
            <person name="Labutti K."/>
            <person name="Pangilinan J."/>
            <person name="Lipzen A."/>
            <person name="Riley R."/>
            <person name="Andreopoulos W."/>
            <person name="He G."/>
            <person name="Johnson J."/>
            <person name="Barry K.W."/>
            <person name="Grigoriev I.V."/>
            <person name="Nagy L."/>
            <person name="Hibbett D."/>
            <person name="Henrissat B."/>
            <person name="Matheny P.B."/>
            <person name="Labbe J."/>
            <person name="Martin F."/>
        </authorList>
    </citation>
    <scope>NUCLEOTIDE SEQUENCE</scope>
    <source>
        <strain evidence="1">FP105234-sp</strain>
    </source>
</reference>
<reference evidence="1" key="2">
    <citation type="journal article" date="2022" name="New Phytol.">
        <title>Evolutionary transition to the ectomycorrhizal habit in the genomes of a hyperdiverse lineage of mushroom-forming fungi.</title>
        <authorList>
            <person name="Looney B."/>
            <person name="Miyauchi S."/>
            <person name="Morin E."/>
            <person name="Drula E."/>
            <person name="Courty P.E."/>
            <person name="Kohler A."/>
            <person name="Kuo A."/>
            <person name="LaButti K."/>
            <person name="Pangilinan J."/>
            <person name="Lipzen A."/>
            <person name="Riley R."/>
            <person name="Andreopoulos W."/>
            <person name="He G."/>
            <person name="Johnson J."/>
            <person name="Nolan M."/>
            <person name="Tritt A."/>
            <person name="Barry K.W."/>
            <person name="Grigoriev I.V."/>
            <person name="Nagy L.G."/>
            <person name="Hibbett D."/>
            <person name="Henrissat B."/>
            <person name="Matheny P.B."/>
            <person name="Labbe J."/>
            <person name="Martin F.M."/>
        </authorList>
    </citation>
    <scope>NUCLEOTIDE SEQUENCE</scope>
    <source>
        <strain evidence="1">FP105234-sp</strain>
    </source>
</reference>
<organism evidence="1 2">
    <name type="scientific">Auriscalpium vulgare</name>
    <dbReference type="NCBI Taxonomy" id="40419"/>
    <lineage>
        <taxon>Eukaryota</taxon>
        <taxon>Fungi</taxon>
        <taxon>Dikarya</taxon>
        <taxon>Basidiomycota</taxon>
        <taxon>Agaricomycotina</taxon>
        <taxon>Agaricomycetes</taxon>
        <taxon>Russulales</taxon>
        <taxon>Auriscalpiaceae</taxon>
        <taxon>Auriscalpium</taxon>
    </lineage>
</organism>
<proteinExistence type="predicted"/>
<accession>A0ACB8R5G3</accession>
<dbReference type="Proteomes" id="UP000814033">
    <property type="component" value="Unassembled WGS sequence"/>
</dbReference>
<gene>
    <name evidence="1" type="ORF">FA95DRAFT_1612782</name>
</gene>
<dbReference type="EMBL" id="MU276345">
    <property type="protein sequence ID" value="KAI0039170.1"/>
    <property type="molecule type" value="Genomic_DNA"/>
</dbReference>
<protein>
    <submittedName>
        <fullName evidence="1">Uncharacterized protein</fullName>
    </submittedName>
</protein>
<comment type="caution">
    <text evidence="1">The sequence shown here is derived from an EMBL/GenBank/DDBJ whole genome shotgun (WGS) entry which is preliminary data.</text>
</comment>